<proteinExistence type="predicted"/>
<evidence type="ECO:0000259" key="1">
    <source>
        <dbReference type="Pfam" id="PF19273"/>
    </source>
</evidence>
<dbReference type="PaxDb" id="65489-OBART11G14980.1"/>
<organism evidence="2">
    <name type="scientific">Oryza barthii</name>
    <dbReference type="NCBI Taxonomy" id="65489"/>
    <lineage>
        <taxon>Eukaryota</taxon>
        <taxon>Viridiplantae</taxon>
        <taxon>Streptophyta</taxon>
        <taxon>Embryophyta</taxon>
        <taxon>Tracheophyta</taxon>
        <taxon>Spermatophyta</taxon>
        <taxon>Magnoliopsida</taxon>
        <taxon>Liliopsida</taxon>
        <taxon>Poales</taxon>
        <taxon>Poaceae</taxon>
        <taxon>BOP clade</taxon>
        <taxon>Oryzoideae</taxon>
        <taxon>Oryzeae</taxon>
        <taxon>Oryzinae</taxon>
        <taxon>Oryza</taxon>
    </lineage>
</organism>
<name>A0A0D3HMB5_9ORYZ</name>
<dbReference type="Proteomes" id="UP000026960">
    <property type="component" value="Chromosome 11"/>
</dbReference>
<dbReference type="Pfam" id="PF19273">
    <property type="entry name" value="Exportin-5"/>
    <property type="match status" value="2"/>
</dbReference>
<dbReference type="eggNOG" id="KOG2020">
    <property type="taxonomic scope" value="Eukaryota"/>
</dbReference>
<dbReference type="FunFam" id="1.25.10.10:FF:000715">
    <property type="entry name" value="Os11g0518900 protein"/>
    <property type="match status" value="1"/>
</dbReference>
<dbReference type="InterPro" id="IPR045065">
    <property type="entry name" value="XPO1/5"/>
</dbReference>
<dbReference type="GO" id="GO:0005049">
    <property type="term" value="F:nuclear export signal receptor activity"/>
    <property type="evidence" value="ECO:0007669"/>
    <property type="project" value="InterPro"/>
</dbReference>
<dbReference type="STRING" id="65489.A0A0D3HMB5"/>
<feature type="domain" description="Exportin-5 C-terminal" evidence="1">
    <location>
        <begin position="73"/>
        <end position="461"/>
    </location>
</feature>
<dbReference type="PANTHER" id="PTHR11223:SF11">
    <property type="entry name" value="OS11G0519500 PROTEIN"/>
    <property type="match status" value="1"/>
</dbReference>
<evidence type="ECO:0000313" key="2">
    <source>
        <dbReference type="EnsemblPlants" id="OBART11G14980.1"/>
    </source>
</evidence>
<dbReference type="GO" id="GO:0000055">
    <property type="term" value="P:ribosomal large subunit export from nucleus"/>
    <property type="evidence" value="ECO:0007669"/>
    <property type="project" value="TreeGrafter"/>
</dbReference>
<accession>A0A0D3HMB5</accession>
<dbReference type="InterPro" id="IPR045478">
    <property type="entry name" value="Exportin-5_C"/>
</dbReference>
<dbReference type="HOGENOM" id="CLU_236430_0_0_1"/>
<dbReference type="GO" id="GO:0006611">
    <property type="term" value="P:protein export from nucleus"/>
    <property type="evidence" value="ECO:0007669"/>
    <property type="project" value="InterPro"/>
</dbReference>
<dbReference type="EnsemblPlants" id="OBART11G14980.1">
    <property type="protein sequence ID" value="OBART11G14980.1"/>
    <property type="gene ID" value="OBART11G14980"/>
</dbReference>
<dbReference type="InterPro" id="IPR011989">
    <property type="entry name" value="ARM-like"/>
</dbReference>
<sequence length="1902" mass="220954">MLASCTTKRNSQMDVAPVEQDQGLMKINSSDCSGDGASCENETNYTDHGKQSNELGHARISVTGGGNFHQLLAEHTIISEAFLSAATYSWFEKEKDLLSSQLSSLKRIWSQPQWQACLKHLCCHGEFRSAVLKIIKIFEEELSKCREETNMLHQPDQISHSTLMSLVSLIIPPLLKLIRFVHALWTDGAVLRFPEELIEARKMKNVDQILRFRGETLEFLDVWPEELEEGLAQWLQLIRESGYNLLGLCATIKGAFSELLDNSSINNAIMENIRSMEIRHLTKLIDLVIVPFIKHCPHNLWVEWMLKLLLPLFDYCGDVLYYSWFSLVHNGQANVPLFFGYICGSEETVSKMENYLLLDLTRKVSKLLGALASQELNQGVYRAGLVLDMNSASHDFKCTPSTSLVGLSMNLFGWWVDGEAAIDSIPFCHSLVQVAVATNNEKLKRFIKDDMLPAIIRRLYDDLPCAVQKTIRKLSPLMNSINCRKATKDLLVLCQEIYKVYIRCQNLEGEDQDTDNIAYWFDDWLTKQKKELCVKASYAIPDEFPATLWNWEFEEEFQRYLPTYLDVLHEVDTTDCQECCCLDSAKIFENLSLEFRSRHGVRSHTDHRKMPGAYSEQRADRISKWTCELIKSKPYIKLSNGWNNAMNRLKENFVINVDTKPDAIDAVNIFYNSILLLWEPQFHPLIREGQMDVLVEIARQLAFAEERKNYEPLEPDSLDFLDHLQPYAELYIYRKKTESGYFTAIEQVQLHKEFDRYLASGVLDGDICKFSSFQDDFIEEFADKHIAKSQFVQLDRKLITLSLEQRAQILEKQRQINTYAECLRNILTDLKLKDGLQSLMSELEVEGFFDVNNNCTDWEKGCFLRLIDNFEDLVFRGHCFPRYLVIQGIMVVEVLCDNWRQDLTQIWMETRYYEGLYYDVLRKPLKKIFMRKIEASELCTTKRNSQMDVAPVEQDQGLMKINSSDCSGDGASCENETNYTDHGKQSNELGHARISVTGGGNFHQLLAEHTIISEAFLSAATYSWFEKEKDLLSSQLSSLKRIWSQPQWQACLKHLCCHGEFRSAVLKIIKIFEEELSKCREETNMLHQPDQISHSTLMSLVSLIIPPLLKLIRFVHALWTDGAVLRFPEELIEARKMKNVDQILRFRGETLEFLDVWPEELEEGLAQWLQLIRESGYNLLGLCATIKGAFSELLDNSSINNAIMENIRSMEIRHLTKLIDLVIVPFIKHCPHNLWVEWMLKLLLPLFDYCGDVLYYSWFSLVHNGQANVPLFFGYICGSEETVSKMENYLLLDLTRKVSKLLGALASQELNQGVYRAGLVLDMNSASHDFKYILLNDCFTRLSMNLFGWWVDGEAAIDSIPFCHSLVQVAVATNNEKLKRFIKDDMLPAIIRRLYDDLPCAVQKTIRKLSPLMNSINCRKATKDLLVLCQEIYKVYIRCQNLEGEDQDTDNIAYWFDDWLTKQKKELCVKASYAIPDEFPATLWNWEFEEEFQRYLPTYLDVLHEVDTTDCQECCCLDSAKIFENLSLEFRSRHGVRSHTDHVVWMISNLLQRKMPGAYSEQRADRISKWTCELIKSKPYIKLSNGWNNAMNRLKENFVINVDTKPDAIDAVNIFYNSILLLWEPQFHPLIREGQMDVLVEIARQLAFAEERKNYEPLEPDSLDFLDHLQPYAELYIYRKKTESGYFTAIEQVQLHKEFDRYLASGVLDGDICKFSSFQDDFIEEFADKHIAKSQFVQLDRKLITLSLEQRAQILEKQRQINTYAECLRNILTDLKLKDGLQSLMSELEVEGFFDVNNNCTDWEKGCFLRLIDNFEDLVFRGHCFPRYLVIQGIMDYWEMSQRSDSTLEDSFEQVVEVLCDNWRQDLTQIWMETRYYEGLYYDVLRKPLKKIFMRKIEASEL</sequence>
<reference evidence="2" key="2">
    <citation type="submission" date="2015-03" db="UniProtKB">
        <authorList>
            <consortium name="EnsemblPlants"/>
        </authorList>
    </citation>
    <scope>IDENTIFICATION</scope>
</reference>
<reference evidence="2" key="1">
    <citation type="journal article" date="2009" name="Rice">
        <title>De Novo Next Generation Sequencing of Plant Genomes.</title>
        <authorList>
            <person name="Rounsley S."/>
            <person name="Marri P.R."/>
            <person name="Yu Y."/>
            <person name="He R."/>
            <person name="Sisneros N."/>
            <person name="Goicoechea J.L."/>
            <person name="Lee S.J."/>
            <person name="Angelova A."/>
            <person name="Kudrna D."/>
            <person name="Luo M."/>
            <person name="Affourtit J."/>
            <person name="Desany B."/>
            <person name="Knight J."/>
            <person name="Niazi F."/>
            <person name="Egholm M."/>
            <person name="Wing R.A."/>
        </authorList>
    </citation>
    <scope>NUCLEOTIDE SEQUENCE [LARGE SCALE GENOMIC DNA]</scope>
    <source>
        <strain evidence="2">cv. IRGC 105608</strain>
    </source>
</reference>
<dbReference type="Gene3D" id="1.25.10.10">
    <property type="entry name" value="Leucine-rich Repeat Variant"/>
    <property type="match status" value="2"/>
</dbReference>
<dbReference type="PANTHER" id="PTHR11223">
    <property type="entry name" value="EXPORTIN 1/5"/>
    <property type="match status" value="1"/>
</dbReference>
<evidence type="ECO:0000313" key="3">
    <source>
        <dbReference type="Proteomes" id="UP000026960"/>
    </source>
</evidence>
<protein>
    <recommendedName>
        <fullName evidence="1">Exportin-5 C-terminal domain-containing protein</fullName>
    </recommendedName>
</protein>
<dbReference type="GO" id="GO:0000056">
    <property type="term" value="P:ribosomal small subunit export from nucleus"/>
    <property type="evidence" value="ECO:0007669"/>
    <property type="project" value="TreeGrafter"/>
</dbReference>
<dbReference type="GO" id="GO:0005737">
    <property type="term" value="C:cytoplasm"/>
    <property type="evidence" value="ECO:0007669"/>
    <property type="project" value="TreeGrafter"/>
</dbReference>
<dbReference type="GO" id="GO:0005634">
    <property type="term" value="C:nucleus"/>
    <property type="evidence" value="ECO:0007669"/>
    <property type="project" value="TreeGrafter"/>
</dbReference>
<dbReference type="Gramene" id="OBART11G14980.1">
    <property type="protein sequence ID" value="OBART11G14980.1"/>
    <property type="gene ID" value="OBART11G14980"/>
</dbReference>
<keyword evidence="3" id="KW-1185">Reference proteome</keyword>
<feature type="domain" description="Exportin-5 C-terminal" evidence="1">
    <location>
        <begin position="1007"/>
        <end position="1396"/>
    </location>
</feature>